<dbReference type="SUPFAM" id="SSF52540">
    <property type="entry name" value="P-loop containing nucleoside triphosphate hydrolases"/>
    <property type="match status" value="1"/>
</dbReference>
<evidence type="ECO:0000259" key="4">
    <source>
        <dbReference type="Pfam" id="PF00685"/>
    </source>
</evidence>
<dbReference type="AlphaFoldDB" id="A0A2G9GG13"/>
<reference evidence="6" key="1">
    <citation type="journal article" date="2018" name="Gigascience">
        <title>Genome assembly of the Pink Ipe (Handroanthus impetiginosus, Bignoniaceae), a highly valued, ecologically keystone Neotropical timber forest tree.</title>
        <authorList>
            <person name="Silva-Junior O.B."/>
            <person name="Grattapaglia D."/>
            <person name="Novaes E."/>
            <person name="Collevatti R.G."/>
        </authorList>
    </citation>
    <scope>NUCLEOTIDE SEQUENCE [LARGE SCALE GENOMIC DNA]</scope>
    <source>
        <strain evidence="6">cv. UFG-1</strain>
    </source>
</reference>
<feature type="domain" description="Sulfotransferase" evidence="4">
    <location>
        <begin position="61"/>
        <end position="320"/>
    </location>
</feature>
<dbReference type="InterPro" id="IPR027417">
    <property type="entry name" value="P-loop_NTPase"/>
</dbReference>
<evidence type="ECO:0000256" key="1">
    <source>
        <dbReference type="ARBA" id="ARBA00005771"/>
    </source>
</evidence>
<dbReference type="OrthoDB" id="205623at2759"/>
<dbReference type="EC" id="2.8.2.-" evidence="3"/>
<accession>A0A2G9GG13</accession>
<dbReference type="Proteomes" id="UP000231279">
    <property type="component" value="Unassembled WGS sequence"/>
</dbReference>
<dbReference type="STRING" id="429701.A0A2G9GG13"/>
<keyword evidence="2 3" id="KW-0808">Transferase</keyword>
<keyword evidence="6" id="KW-1185">Reference proteome</keyword>
<comment type="caution">
    <text evidence="5">The sequence shown here is derived from an EMBL/GenBank/DDBJ whole genome shotgun (WGS) entry which is preliminary data.</text>
</comment>
<protein>
    <recommendedName>
        <fullName evidence="3">Sulfotransferase</fullName>
        <ecNumber evidence="3">2.8.2.-</ecNumber>
    </recommendedName>
</protein>
<evidence type="ECO:0000256" key="3">
    <source>
        <dbReference type="RuleBase" id="RU361155"/>
    </source>
</evidence>
<comment type="similarity">
    <text evidence="1 3">Belongs to the sulfotransferase 1 family.</text>
</comment>
<gene>
    <name evidence="5" type="ORF">CDL12_23311</name>
</gene>
<dbReference type="GO" id="GO:0008146">
    <property type="term" value="F:sulfotransferase activity"/>
    <property type="evidence" value="ECO:0007669"/>
    <property type="project" value="InterPro"/>
</dbReference>
<proteinExistence type="inferred from homology"/>
<evidence type="ECO:0000256" key="2">
    <source>
        <dbReference type="ARBA" id="ARBA00022679"/>
    </source>
</evidence>
<name>A0A2G9GG13_9LAMI</name>
<evidence type="ECO:0000313" key="5">
    <source>
        <dbReference type="EMBL" id="PIN04152.1"/>
    </source>
</evidence>
<dbReference type="InterPro" id="IPR000863">
    <property type="entry name" value="Sulfotransferase_dom"/>
</dbReference>
<dbReference type="EMBL" id="NKXS01005255">
    <property type="protein sequence ID" value="PIN04152.1"/>
    <property type="molecule type" value="Genomic_DNA"/>
</dbReference>
<sequence length="323" mass="37701">MEKQAVELLEDKNGDEESLLQTLEQQINWYGRPMCLFQGFWCPSFTLRSLLCFQKKFKPHDTDIVLASLPKAGTTWLKALLFSIVNRHRFPIDQSPLLTTNPHRLVFSFECVHFRHEDNPNLENMNHPRLFSTHLAHQVLPNSLTNSKSKIVYVHRNLLDRFISDRKFFLKTNQETDFEPLPVEEAFDMFCKGIHSFGPFWEHILGYWKASLENPDRVLFLKYEDVKRDPISSAVKIAEFVGMPFSEEEEKRGLIGEISELCSFEKMKNLEVNKSGIHRGSIENSSFFRKGEIGDWKNHLSPEMAERLQQIMDEKMSECGLML</sequence>
<evidence type="ECO:0000313" key="6">
    <source>
        <dbReference type="Proteomes" id="UP000231279"/>
    </source>
</evidence>
<dbReference type="PANTHER" id="PTHR11783">
    <property type="entry name" value="SULFOTRANSFERASE SULT"/>
    <property type="match status" value="1"/>
</dbReference>
<dbReference type="Gene3D" id="3.40.50.300">
    <property type="entry name" value="P-loop containing nucleotide triphosphate hydrolases"/>
    <property type="match status" value="1"/>
</dbReference>
<dbReference type="Pfam" id="PF00685">
    <property type="entry name" value="Sulfotransfer_1"/>
    <property type="match status" value="1"/>
</dbReference>
<organism evidence="5 6">
    <name type="scientific">Handroanthus impetiginosus</name>
    <dbReference type="NCBI Taxonomy" id="429701"/>
    <lineage>
        <taxon>Eukaryota</taxon>
        <taxon>Viridiplantae</taxon>
        <taxon>Streptophyta</taxon>
        <taxon>Embryophyta</taxon>
        <taxon>Tracheophyta</taxon>
        <taxon>Spermatophyta</taxon>
        <taxon>Magnoliopsida</taxon>
        <taxon>eudicotyledons</taxon>
        <taxon>Gunneridae</taxon>
        <taxon>Pentapetalae</taxon>
        <taxon>asterids</taxon>
        <taxon>lamiids</taxon>
        <taxon>Lamiales</taxon>
        <taxon>Bignoniaceae</taxon>
        <taxon>Crescentiina</taxon>
        <taxon>Tabebuia alliance</taxon>
        <taxon>Handroanthus</taxon>
    </lineage>
</organism>